<dbReference type="Proteomes" id="UP000007331">
    <property type="component" value="Segment"/>
</dbReference>
<name>J9RVU2_9CAUD</name>
<organism evidence="1 2">
    <name type="scientific">Escherichia phage ECBP2</name>
    <dbReference type="NCBI Taxonomy" id="1604355"/>
    <lineage>
        <taxon>Viruses</taxon>
        <taxon>Duplodnaviria</taxon>
        <taxon>Heunggongvirae</taxon>
        <taxon>Uroviricota</taxon>
        <taxon>Caudoviricetes</taxon>
        <taxon>Mktvariviridae</taxon>
        <taxon>Gordonclarkvirinae</taxon>
        <taxon>Suseptimavirus</taxon>
        <taxon>Suseptimavirus ECBP2</taxon>
    </lineage>
</organism>
<proteinExistence type="predicted"/>
<evidence type="ECO:0000313" key="1">
    <source>
        <dbReference type="EMBL" id="AFR52062.1"/>
    </source>
</evidence>
<dbReference type="GeneID" id="13828171"/>
<protein>
    <recommendedName>
        <fullName evidence="3">HNH endonuclease</fullName>
    </recommendedName>
</protein>
<dbReference type="RefSeq" id="YP_006908880.1">
    <property type="nucleotide sequence ID" value="NC_018859.1"/>
</dbReference>
<dbReference type="KEGG" id="vg:13828171"/>
<reference evidence="1 2" key="1">
    <citation type="journal article" date="2012" name="J. Virol.">
        <title>Complete Genome Sequence of the Bacteriophages ECBP1 and ECBP2 Isolated from Two Different Escherichia coli Strains.</title>
        <authorList>
            <person name="Nho S.W."/>
            <person name="Ha M.A."/>
            <person name="Kim K.S."/>
            <person name="Kim T.H."/>
            <person name="Jang H.B."/>
            <person name="Cha I.S."/>
            <person name="Park S.B."/>
            <person name="Kim Y.K."/>
            <person name="Jung T.S."/>
        </authorList>
    </citation>
    <scope>NUCLEOTIDE SEQUENCE [LARGE SCALE GENOMIC DNA]</scope>
</reference>
<dbReference type="OrthoDB" id="25911at10239"/>
<evidence type="ECO:0008006" key="3">
    <source>
        <dbReference type="Google" id="ProtNLM"/>
    </source>
</evidence>
<keyword evidence="2" id="KW-1185">Reference proteome</keyword>
<gene>
    <name evidence="1" type="ORF">ECBP2_0029</name>
</gene>
<sequence length="147" mass="16934">MPDVIYPEVAIVDADTKVCNVCGVEKALTEYHPNKVCTKGVTGTCKICTAEKKRAWYAANRKRRQEVANKANRDLKIKAIEYMGGVCLDCKKEYPPCVMQFHHLDEQTKDENPSYYRYWPKLKAELDKYVMLCANCHLIRHHGGNHE</sequence>
<evidence type="ECO:0000313" key="2">
    <source>
        <dbReference type="Proteomes" id="UP000007331"/>
    </source>
</evidence>
<dbReference type="EMBL" id="JX415536">
    <property type="protein sequence ID" value="AFR52062.1"/>
    <property type="molecule type" value="Genomic_DNA"/>
</dbReference>
<accession>J9RVU2</accession>